<dbReference type="PROSITE" id="PS50122">
    <property type="entry name" value="CHEB"/>
    <property type="match status" value="1"/>
</dbReference>
<dbReference type="InterPro" id="IPR000780">
    <property type="entry name" value="CheR_MeTrfase"/>
</dbReference>
<evidence type="ECO:0000256" key="7">
    <source>
        <dbReference type="SAM" id="Coils"/>
    </source>
</evidence>
<reference evidence="12" key="1">
    <citation type="submission" date="2020-01" db="EMBL/GenBank/DDBJ databases">
        <authorList>
            <person name="Meier V. D."/>
            <person name="Meier V D."/>
        </authorList>
    </citation>
    <scope>NUCLEOTIDE SEQUENCE</scope>
    <source>
        <strain evidence="12">HLG_WM_MAG_07</strain>
    </source>
</reference>
<dbReference type="CDD" id="cd16434">
    <property type="entry name" value="CheB-CheR_fusion"/>
    <property type="match status" value="1"/>
</dbReference>
<gene>
    <name evidence="12" type="ORF">HELGO_WM9568</name>
</gene>
<dbReference type="Pfam" id="PF08448">
    <property type="entry name" value="PAS_4"/>
    <property type="match status" value="1"/>
</dbReference>
<evidence type="ECO:0000256" key="5">
    <source>
        <dbReference type="ARBA" id="ARBA00022691"/>
    </source>
</evidence>
<keyword evidence="6" id="KW-0378">Hydrolase</keyword>
<proteinExistence type="predicted"/>
<accession>A0A6S6UG15</accession>
<dbReference type="GO" id="GO:0000155">
    <property type="term" value="F:phosphorelay sensor kinase activity"/>
    <property type="evidence" value="ECO:0007669"/>
    <property type="project" value="InterPro"/>
</dbReference>
<dbReference type="Gene3D" id="3.30.565.10">
    <property type="entry name" value="Histidine kinase-like ATPase, C-terminal domain"/>
    <property type="match status" value="1"/>
</dbReference>
<evidence type="ECO:0000259" key="8">
    <source>
        <dbReference type="PROSITE" id="PS50109"/>
    </source>
</evidence>
<feature type="coiled-coil region" evidence="7">
    <location>
        <begin position="640"/>
        <end position="744"/>
    </location>
</feature>
<dbReference type="NCBIfam" id="TIGR00229">
    <property type="entry name" value="sensory_box"/>
    <property type="match status" value="1"/>
</dbReference>
<evidence type="ECO:0000256" key="2">
    <source>
        <dbReference type="ARBA" id="ARBA00001541"/>
    </source>
</evidence>
<dbReference type="Gene3D" id="3.30.450.20">
    <property type="entry name" value="PAS domain"/>
    <property type="match status" value="1"/>
</dbReference>
<feature type="domain" description="Histidine kinase" evidence="8">
    <location>
        <begin position="887"/>
        <end position="1103"/>
    </location>
</feature>
<keyword evidence="6" id="KW-0145">Chemotaxis</keyword>
<dbReference type="InterPro" id="IPR003661">
    <property type="entry name" value="HisK_dim/P_dom"/>
</dbReference>
<feature type="domain" description="CheR-type methyltransferase" evidence="11">
    <location>
        <begin position="213"/>
        <end position="470"/>
    </location>
</feature>
<dbReference type="InterPro" id="IPR035965">
    <property type="entry name" value="PAS-like_dom_sf"/>
</dbReference>
<feature type="active site" evidence="6">
    <location>
        <position position="139"/>
    </location>
</feature>
<protein>
    <submittedName>
        <fullName evidence="12">Chemotaxis protein methyltransferase CheR (EC)</fullName>
        <ecNumber evidence="12">2.1.1.80</ecNumber>
    </submittedName>
</protein>
<keyword evidence="3 12" id="KW-0489">Methyltransferase</keyword>
<dbReference type="EC" id="2.1.1.80" evidence="12"/>
<keyword evidence="5" id="KW-0949">S-adenosyl-L-methionine</keyword>
<dbReference type="CDD" id="cd00130">
    <property type="entry name" value="PAS"/>
    <property type="match status" value="1"/>
</dbReference>
<feature type="active site" evidence="6">
    <location>
        <position position="21"/>
    </location>
</feature>
<feature type="active site" evidence="6">
    <location>
        <position position="48"/>
    </location>
</feature>
<dbReference type="PANTHER" id="PTHR24422:SF10">
    <property type="entry name" value="CHEMOTAXIS PROTEIN METHYLTRANSFERASE 2"/>
    <property type="match status" value="1"/>
</dbReference>
<keyword evidence="7" id="KW-0175">Coiled coil</keyword>
<name>A0A6S6UG15_9GAMM</name>
<evidence type="ECO:0000256" key="6">
    <source>
        <dbReference type="PROSITE-ProRule" id="PRU00050"/>
    </source>
</evidence>
<dbReference type="SMART" id="SM00388">
    <property type="entry name" value="HisKA"/>
    <property type="match status" value="1"/>
</dbReference>
<dbReference type="InterPro" id="IPR022642">
    <property type="entry name" value="CheR_C"/>
</dbReference>
<dbReference type="Pfam" id="PF01339">
    <property type="entry name" value="CheB_methylest"/>
    <property type="match status" value="1"/>
</dbReference>
<dbReference type="InterPro" id="IPR000673">
    <property type="entry name" value="Sig_transdc_resp-reg_Me-estase"/>
</dbReference>
<dbReference type="SUPFAM" id="SSF47384">
    <property type="entry name" value="Homodimeric domain of signal transducing histidine kinase"/>
    <property type="match status" value="1"/>
</dbReference>
<dbReference type="SUPFAM" id="SSF55874">
    <property type="entry name" value="ATPase domain of HSP90 chaperone/DNA topoisomerase II/histidine kinase"/>
    <property type="match status" value="1"/>
</dbReference>
<evidence type="ECO:0000256" key="1">
    <source>
        <dbReference type="ARBA" id="ARBA00000085"/>
    </source>
</evidence>
<dbReference type="GO" id="GO:0005737">
    <property type="term" value="C:cytoplasm"/>
    <property type="evidence" value="ECO:0007669"/>
    <property type="project" value="InterPro"/>
</dbReference>
<dbReference type="SUPFAM" id="SSF55785">
    <property type="entry name" value="PYP-like sensor domain (PAS domain)"/>
    <property type="match status" value="1"/>
</dbReference>
<dbReference type="SUPFAM" id="SSF52738">
    <property type="entry name" value="Methylesterase CheB, C-terminal domain"/>
    <property type="match status" value="1"/>
</dbReference>
<evidence type="ECO:0000259" key="10">
    <source>
        <dbReference type="PROSITE" id="PS50122"/>
    </source>
</evidence>
<dbReference type="SUPFAM" id="SSF53335">
    <property type="entry name" value="S-adenosyl-L-methionine-dependent methyltransferases"/>
    <property type="match status" value="1"/>
</dbReference>
<dbReference type="PRINTS" id="PR00996">
    <property type="entry name" value="CHERMTFRASE"/>
</dbReference>
<dbReference type="InterPro" id="IPR036804">
    <property type="entry name" value="CheR_N_sf"/>
</dbReference>
<dbReference type="InterPro" id="IPR036097">
    <property type="entry name" value="HisK_dim/P_sf"/>
</dbReference>
<dbReference type="CDD" id="cd00082">
    <property type="entry name" value="HisKA"/>
    <property type="match status" value="1"/>
</dbReference>
<dbReference type="PROSITE" id="PS50109">
    <property type="entry name" value="HIS_KIN"/>
    <property type="match status" value="1"/>
</dbReference>
<dbReference type="Gene3D" id="1.10.155.10">
    <property type="entry name" value="Chemotaxis receptor methyltransferase CheR, N-terminal domain"/>
    <property type="match status" value="1"/>
</dbReference>
<dbReference type="InterPro" id="IPR036890">
    <property type="entry name" value="HATPase_C_sf"/>
</dbReference>
<organism evidence="12">
    <name type="scientific">uncultured Thiotrichaceae bacterium</name>
    <dbReference type="NCBI Taxonomy" id="298394"/>
    <lineage>
        <taxon>Bacteria</taxon>
        <taxon>Pseudomonadati</taxon>
        <taxon>Pseudomonadota</taxon>
        <taxon>Gammaproteobacteria</taxon>
        <taxon>Thiotrichales</taxon>
        <taxon>Thiotrichaceae</taxon>
        <taxon>environmental samples</taxon>
    </lineage>
</organism>
<dbReference type="GO" id="GO:0000156">
    <property type="term" value="F:phosphorelay response regulator activity"/>
    <property type="evidence" value="ECO:0007669"/>
    <property type="project" value="InterPro"/>
</dbReference>
<dbReference type="PROSITE" id="PS50123">
    <property type="entry name" value="CHER"/>
    <property type="match status" value="1"/>
</dbReference>
<feature type="domain" description="PAS" evidence="9">
    <location>
        <begin position="741"/>
        <end position="812"/>
    </location>
</feature>
<evidence type="ECO:0000313" key="12">
    <source>
        <dbReference type="EMBL" id="CAA6828684.1"/>
    </source>
</evidence>
<evidence type="ECO:0000256" key="3">
    <source>
        <dbReference type="ARBA" id="ARBA00022603"/>
    </source>
</evidence>
<dbReference type="InterPro" id="IPR005467">
    <property type="entry name" value="His_kinase_dom"/>
</dbReference>
<dbReference type="InterPro" id="IPR000014">
    <property type="entry name" value="PAS"/>
</dbReference>
<dbReference type="AlphaFoldDB" id="A0A6S6UG15"/>
<dbReference type="SMART" id="SM00091">
    <property type="entry name" value="PAS"/>
    <property type="match status" value="1"/>
</dbReference>
<sequence>MTNVSDASNNKKLVIIGIGSSAGGLEALRSLIPCLPDQKNIAYVIAQHMDPKHSSMLASILERDTELPIEELQNNQILQPGFLYIVPPGMHAFIENGHIILHKATGVGPKPSIDRLFLSLAEECGERAVGIILSGTGTDGAHGIHAIKAQGGITIAQQESTAKFASMPHAAINTGHVDLILAPENIGKKIPELIRYPRMLPEVADEVGASDYLARIFRFVLDHTGVDFRDYKQSTIRRRIERRMAVHQLHDLVDYMNYIEKNPEERVELHKDILISVTAFFRDGKAFEHLTKSFNTILDHNDQEIRIWVPGCATGQEAYSIAILLAEFLGKRIHNYNVQIFATDLDDEALLVARQGLYPKAAVEAIDQKLLDKYFTRQNDQWQLKPFVREMILFAKHDIVKDPPFSHLDLISCRNLLIYFNVGLQKRVFQAFHYALQPHGLLFLGKSETTGASDRLFSTVDMKERIYAKRAELKSFLPHLGAVSVNGRMASRNSQDPKETKRRPLSPVDVLNKMVVGVYEPSCVLLNDTLEVTYIQGNTKPFLGFNEGRAGLNVCDLAHGDIRHELRGILYRARREAGSVIRSRKIRFEIDDESHQIRLVALHAAESPEHGRFILLFDTRQVSDDQGDEVVVGAEDGRRIEQLEAELREMRESLQTTIEELETSNEELQSTYEEAQSTNEELYTSTEELQTSNEELQSTNEELRTVNQEVAVKSAELEQANASLREVNEQLEVEVAERALAEKKLRLIIESEPAWVNICDKEGIILEVNPAGLKIMEADTEDQLVGQQLLDFVTEQSKDMVLACKEKAITGEVYRQHIEVETFKKKIRWLEVSTVLLPEHEVEGDLKMMSIISDHTEFKETQQKLLDRHNDLSQIMRFNTLGAMASGLTHELNQPLSAITNFVKGCENRIKSDTCSKEDIVEVLEMTGIQAHRAGEIINNVKRVFAQDDLQSEAVDVNASIDDVINFVRTTGQSSGVTVDFSSAESLPLSQGNKVQLEQVLINLLVNACESMRAIPDDQKHIWIKTEVIDEQYLQVSVEDSGVGIPDIEKQMIFEPFHTTKSQGMGMGLCISRMIIEMYMGQMFVEDRKGGGAVFRFILPQVKDAK</sequence>
<dbReference type="GO" id="GO:0006935">
    <property type="term" value="P:chemotaxis"/>
    <property type="evidence" value="ECO:0007669"/>
    <property type="project" value="UniProtKB-UniRule"/>
</dbReference>
<comment type="catalytic activity">
    <reaction evidence="2">
        <text>L-glutamyl-[protein] + S-adenosyl-L-methionine = [protein]-L-glutamate 5-O-methyl ester + S-adenosyl-L-homocysteine</text>
        <dbReference type="Rhea" id="RHEA:24452"/>
        <dbReference type="Rhea" id="RHEA-COMP:10208"/>
        <dbReference type="Rhea" id="RHEA-COMP:10311"/>
        <dbReference type="ChEBI" id="CHEBI:29973"/>
        <dbReference type="ChEBI" id="CHEBI:57856"/>
        <dbReference type="ChEBI" id="CHEBI:59789"/>
        <dbReference type="ChEBI" id="CHEBI:82795"/>
        <dbReference type="EC" id="2.1.1.80"/>
    </reaction>
</comment>
<evidence type="ECO:0000259" key="11">
    <source>
        <dbReference type="PROSITE" id="PS50123"/>
    </source>
</evidence>
<dbReference type="CDD" id="cd02440">
    <property type="entry name" value="AdoMet_MTases"/>
    <property type="match status" value="1"/>
</dbReference>
<dbReference type="GO" id="GO:0008984">
    <property type="term" value="F:protein-glutamate methylesterase activity"/>
    <property type="evidence" value="ECO:0007669"/>
    <property type="project" value="InterPro"/>
</dbReference>
<dbReference type="SUPFAM" id="SSF47757">
    <property type="entry name" value="Chemotaxis receptor methyltransferase CheR, N-terminal domain"/>
    <property type="match status" value="1"/>
</dbReference>
<dbReference type="Gene3D" id="1.10.287.130">
    <property type="match status" value="1"/>
</dbReference>
<dbReference type="Gene3D" id="3.40.50.150">
    <property type="entry name" value="Vaccinia Virus protein VP39"/>
    <property type="match status" value="1"/>
</dbReference>
<dbReference type="Pfam" id="PF03705">
    <property type="entry name" value="CheR_N"/>
    <property type="match status" value="1"/>
</dbReference>
<dbReference type="SMART" id="SM00387">
    <property type="entry name" value="HATPase_c"/>
    <property type="match status" value="1"/>
</dbReference>
<dbReference type="InterPro" id="IPR003594">
    <property type="entry name" value="HATPase_dom"/>
</dbReference>
<dbReference type="Pfam" id="PF01739">
    <property type="entry name" value="CheR"/>
    <property type="match status" value="1"/>
</dbReference>
<evidence type="ECO:0000256" key="4">
    <source>
        <dbReference type="ARBA" id="ARBA00022679"/>
    </source>
</evidence>
<dbReference type="Pfam" id="PF02518">
    <property type="entry name" value="HATPase_c"/>
    <property type="match status" value="1"/>
</dbReference>
<dbReference type="InterPro" id="IPR022641">
    <property type="entry name" value="CheR_N"/>
</dbReference>
<evidence type="ECO:0000259" key="9">
    <source>
        <dbReference type="PROSITE" id="PS50112"/>
    </source>
</evidence>
<keyword evidence="4 12" id="KW-0808">Transferase</keyword>
<dbReference type="GO" id="GO:0008983">
    <property type="term" value="F:protein-glutamate O-methyltransferase activity"/>
    <property type="evidence" value="ECO:0007669"/>
    <property type="project" value="UniProtKB-EC"/>
</dbReference>
<dbReference type="InterPro" id="IPR035909">
    <property type="entry name" value="CheB_C"/>
</dbReference>
<dbReference type="PROSITE" id="PS50112">
    <property type="entry name" value="PAS"/>
    <property type="match status" value="1"/>
</dbReference>
<feature type="domain" description="CheB-type methylesterase" evidence="10">
    <location>
        <begin position="15"/>
        <end position="197"/>
    </location>
</feature>
<dbReference type="SMART" id="SM00138">
    <property type="entry name" value="MeTrc"/>
    <property type="match status" value="1"/>
</dbReference>
<comment type="catalytic activity">
    <reaction evidence="1">
        <text>ATP + protein L-histidine = ADP + protein N-phospho-L-histidine.</text>
        <dbReference type="EC" id="2.7.13.3"/>
    </reaction>
</comment>
<dbReference type="InterPro" id="IPR050903">
    <property type="entry name" value="Bact_Chemotaxis_MeTrfase"/>
</dbReference>
<dbReference type="InterPro" id="IPR029063">
    <property type="entry name" value="SAM-dependent_MTases_sf"/>
</dbReference>
<dbReference type="EMBL" id="CACVAY010000151">
    <property type="protein sequence ID" value="CAA6828684.1"/>
    <property type="molecule type" value="Genomic_DNA"/>
</dbReference>
<dbReference type="Gene3D" id="3.40.50.180">
    <property type="entry name" value="Methylesterase CheB, C-terminal domain"/>
    <property type="match status" value="1"/>
</dbReference>
<dbReference type="GO" id="GO:0032259">
    <property type="term" value="P:methylation"/>
    <property type="evidence" value="ECO:0007669"/>
    <property type="project" value="UniProtKB-KW"/>
</dbReference>
<dbReference type="InterPro" id="IPR013656">
    <property type="entry name" value="PAS_4"/>
</dbReference>
<dbReference type="PANTHER" id="PTHR24422">
    <property type="entry name" value="CHEMOTAXIS PROTEIN METHYLTRANSFERASE"/>
    <property type="match status" value="1"/>
</dbReference>